<dbReference type="EMBL" id="CADEAL010000052">
    <property type="protein sequence ID" value="CAB1413386.1"/>
    <property type="molecule type" value="Genomic_DNA"/>
</dbReference>
<keyword evidence="2" id="KW-1185">Reference proteome</keyword>
<sequence length="110" mass="11928">MTGQRLIGPQAEQLSFRSYDSQRGINCRDVKEQEVPRDTRSRVSLQCLWTFLELLLQPPGEVCGTFPGNPSGVDCSSAEQPSTGVAAGLNQAVALRLRRRASWVLVGPGG</sequence>
<comment type="caution">
    <text evidence="1">The sequence shown here is derived from an EMBL/GenBank/DDBJ whole genome shotgun (WGS) entry which is preliminary data.</text>
</comment>
<evidence type="ECO:0000313" key="1">
    <source>
        <dbReference type="EMBL" id="CAB1413386.1"/>
    </source>
</evidence>
<evidence type="ECO:0000313" key="2">
    <source>
        <dbReference type="Proteomes" id="UP001153269"/>
    </source>
</evidence>
<dbReference type="Proteomes" id="UP001153269">
    <property type="component" value="Unassembled WGS sequence"/>
</dbReference>
<reference evidence="1" key="1">
    <citation type="submission" date="2020-03" db="EMBL/GenBank/DDBJ databases">
        <authorList>
            <person name="Weist P."/>
        </authorList>
    </citation>
    <scope>NUCLEOTIDE SEQUENCE</scope>
</reference>
<gene>
    <name evidence="1" type="ORF">PLEPLA_LOCUS1086</name>
</gene>
<protein>
    <submittedName>
        <fullName evidence="1">Uncharacterized protein</fullName>
    </submittedName>
</protein>
<name>A0A9N7Y5B8_PLEPL</name>
<organism evidence="1 2">
    <name type="scientific">Pleuronectes platessa</name>
    <name type="common">European plaice</name>
    <dbReference type="NCBI Taxonomy" id="8262"/>
    <lineage>
        <taxon>Eukaryota</taxon>
        <taxon>Metazoa</taxon>
        <taxon>Chordata</taxon>
        <taxon>Craniata</taxon>
        <taxon>Vertebrata</taxon>
        <taxon>Euteleostomi</taxon>
        <taxon>Actinopterygii</taxon>
        <taxon>Neopterygii</taxon>
        <taxon>Teleostei</taxon>
        <taxon>Neoteleostei</taxon>
        <taxon>Acanthomorphata</taxon>
        <taxon>Carangaria</taxon>
        <taxon>Pleuronectiformes</taxon>
        <taxon>Pleuronectoidei</taxon>
        <taxon>Pleuronectidae</taxon>
        <taxon>Pleuronectes</taxon>
    </lineage>
</organism>
<accession>A0A9N7Y5B8</accession>
<dbReference type="AlphaFoldDB" id="A0A9N7Y5B8"/>
<proteinExistence type="predicted"/>